<feature type="non-terminal residue" evidence="1">
    <location>
        <position position="131"/>
    </location>
</feature>
<dbReference type="EMBL" id="BDDD01000481">
    <property type="protein sequence ID" value="GAV66459.1"/>
    <property type="molecule type" value="Genomic_DNA"/>
</dbReference>
<name>A0A1Q3BEY6_CEPFO</name>
<gene>
    <name evidence="1" type="ORF">CFOL_v3_09969</name>
</gene>
<comment type="caution">
    <text evidence="1">The sequence shown here is derived from an EMBL/GenBank/DDBJ whole genome shotgun (WGS) entry which is preliminary data.</text>
</comment>
<keyword evidence="2" id="KW-1185">Reference proteome</keyword>
<dbReference type="PANTHER" id="PTHR35317:SF28">
    <property type="entry name" value="ZINC FINGER, CCHC-TYPE, RIBONUCLEASE H-LIKE DOMAIN, GAG-PRE-INTEGRASE DOMAIN PROTEIN-RELATED"/>
    <property type="match status" value="1"/>
</dbReference>
<accession>A0A1Q3BEY6</accession>
<evidence type="ECO:0000313" key="2">
    <source>
        <dbReference type="Proteomes" id="UP000187406"/>
    </source>
</evidence>
<organism evidence="1 2">
    <name type="scientific">Cephalotus follicularis</name>
    <name type="common">Albany pitcher plant</name>
    <dbReference type="NCBI Taxonomy" id="3775"/>
    <lineage>
        <taxon>Eukaryota</taxon>
        <taxon>Viridiplantae</taxon>
        <taxon>Streptophyta</taxon>
        <taxon>Embryophyta</taxon>
        <taxon>Tracheophyta</taxon>
        <taxon>Spermatophyta</taxon>
        <taxon>Magnoliopsida</taxon>
        <taxon>eudicotyledons</taxon>
        <taxon>Gunneridae</taxon>
        <taxon>Pentapetalae</taxon>
        <taxon>rosids</taxon>
        <taxon>fabids</taxon>
        <taxon>Oxalidales</taxon>
        <taxon>Cephalotaceae</taxon>
        <taxon>Cephalotus</taxon>
    </lineage>
</organism>
<feature type="non-terminal residue" evidence="1">
    <location>
        <position position="1"/>
    </location>
</feature>
<reference evidence="2" key="1">
    <citation type="submission" date="2016-04" db="EMBL/GenBank/DDBJ databases">
        <title>Cephalotus genome sequencing.</title>
        <authorList>
            <person name="Fukushima K."/>
            <person name="Hasebe M."/>
            <person name="Fang X."/>
        </authorList>
    </citation>
    <scope>NUCLEOTIDE SEQUENCE [LARGE SCALE GENOMIC DNA]</scope>
    <source>
        <strain evidence="2">cv. St1</strain>
    </source>
</reference>
<proteinExistence type="predicted"/>
<dbReference type="Pfam" id="PF14223">
    <property type="entry name" value="Retrotran_gag_2"/>
    <property type="match status" value="1"/>
</dbReference>
<dbReference type="AlphaFoldDB" id="A0A1Q3BEY6"/>
<dbReference type="Proteomes" id="UP000187406">
    <property type="component" value="Unassembled WGS sequence"/>
</dbReference>
<dbReference type="InParanoid" id="A0A1Q3BEY6"/>
<evidence type="ECO:0000313" key="1">
    <source>
        <dbReference type="EMBL" id="GAV66459.1"/>
    </source>
</evidence>
<protein>
    <submittedName>
        <fullName evidence="1">UBN2 domain-containing protein</fullName>
    </submittedName>
</protein>
<dbReference type="PANTHER" id="PTHR35317">
    <property type="entry name" value="OS04G0629600 PROTEIN"/>
    <property type="match status" value="1"/>
</dbReference>
<dbReference type="OrthoDB" id="1110791at2759"/>
<sequence>LSIIHQGLDDVKFEKITNATTSKEAWETLKNSHKGMEKVNKVCLQTSRGKFEAFHMKESEYIYDYFNRVLEIVNQMKRNGEDVQDVRVIEKILHSLHSKFEHVVMAIEESKDLESMTIDQLNGSSRAHEER</sequence>